<evidence type="ECO:0000256" key="5">
    <source>
        <dbReference type="ARBA" id="ARBA00023134"/>
    </source>
</evidence>
<sequence>QSKEGFRSYEDDPSSMMAESDPRHGKYTACCLMYRGDVVPKDVNAAVATSKTKRTIQFVDWSPNGFKCGINYKPLTVVPWGNLAKVQRASCMISNSTSVTEISRDLTYYCFNSRVLSQELGLLQNLYTL</sequence>
<dbReference type="InterPro" id="IPR008280">
    <property type="entry name" value="Tub_FtsZ_C"/>
</dbReference>
<gene>
    <name evidence="9" type="ORF">MKW98_031557</name>
</gene>
<dbReference type="GO" id="GO:0016787">
    <property type="term" value="F:hydrolase activity"/>
    <property type="evidence" value="ECO:0007669"/>
    <property type="project" value="UniProtKB-KW"/>
</dbReference>
<evidence type="ECO:0000259" key="8">
    <source>
        <dbReference type="SMART" id="SM00865"/>
    </source>
</evidence>
<keyword evidence="4" id="KW-0378">Hydrolase</keyword>
<dbReference type="FunFam" id="3.30.1330.20:FF:000014">
    <property type="entry name" value="Tubulin alpha chain"/>
    <property type="match status" value="1"/>
</dbReference>
<dbReference type="AlphaFoldDB" id="A0AAD4S5L0"/>
<evidence type="ECO:0000256" key="4">
    <source>
        <dbReference type="ARBA" id="ARBA00022801"/>
    </source>
</evidence>
<dbReference type="InterPro" id="IPR037103">
    <property type="entry name" value="Tubulin/FtsZ-like_C"/>
</dbReference>
<comment type="similarity">
    <text evidence="1">Belongs to the tubulin family.</text>
</comment>
<evidence type="ECO:0000256" key="3">
    <source>
        <dbReference type="ARBA" id="ARBA00022741"/>
    </source>
</evidence>
<protein>
    <recommendedName>
        <fullName evidence="8">Tubulin/FtsZ 2-layer sandwich domain-containing protein</fullName>
    </recommendedName>
</protein>
<evidence type="ECO:0000313" key="9">
    <source>
        <dbReference type="EMBL" id="KAI3863965.1"/>
    </source>
</evidence>
<keyword evidence="10" id="KW-1185">Reference proteome</keyword>
<feature type="region of interest" description="Disordered" evidence="7">
    <location>
        <begin position="1"/>
        <end position="22"/>
    </location>
</feature>
<comment type="caution">
    <text evidence="9">The sequence shown here is derived from an EMBL/GenBank/DDBJ whole genome shotgun (WGS) entry which is preliminary data.</text>
</comment>
<dbReference type="SMART" id="SM00865">
    <property type="entry name" value="Tubulin_C"/>
    <property type="match status" value="1"/>
</dbReference>
<feature type="compositionally biased region" description="Basic and acidic residues" evidence="7">
    <location>
        <begin position="1"/>
        <end position="10"/>
    </location>
</feature>
<feature type="domain" description="Tubulin/FtsZ 2-layer sandwich" evidence="8">
    <location>
        <begin position="2"/>
        <end position="108"/>
    </location>
</feature>
<dbReference type="PRINTS" id="PR01162">
    <property type="entry name" value="ALPHATUBULIN"/>
</dbReference>
<evidence type="ECO:0000256" key="7">
    <source>
        <dbReference type="SAM" id="MobiDB-lite"/>
    </source>
</evidence>
<dbReference type="EMBL" id="JAJJMB010014022">
    <property type="protein sequence ID" value="KAI3863965.1"/>
    <property type="molecule type" value="Genomic_DNA"/>
</dbReference>
<dbReference type="SUPFAM" id="SSF55307">
    <property type="entry name" value="Tubulin C-terminal domain-like"/>
    <property type="match status" value="1"/>
</dbReference>
<evidence type="ECO:0000313" key="10">
    <source>
        <dbReference type="Proteomes" id="UP001202328"/>
    </source>
</evidence>
<name>A0AAD4S5L0_9MAGN</name>
<keyword evidence="3" id="KW-0547">Nucleotide-binding</keyword>
<dbReference type="InterPro" id="IPR018316">
    <property type="entry name" value="Tubulin/FtsZ_2-layer-sand-dom"/>
</dbReference>
<evidence type="ECO:0000256" key="2">
    <source>
        <dbReference type="ARBA" id="ARBA00022701"/>
    </source>
</evidence>
<dbReference type="GO" id="GO:0005525">
    <property type="term" value="F:GTP binding"/>
    <property type="evidence" value="ECO:0007669"/>
    <property type="project" value="UniProtKB-KW"/>
</dbReference>
<dbReference type="PANTHER" id="PTHR11588">
    <property type="entry name" value="TUBULIN"/>
    <property type="match status" value="1"/>
</dbReference>
<accession>A0AAD4S5L0</accession>
<feature type="non-terminal residue" evidence="9">
    <location>
        <position position="129"/>
    </location>
</feature>
<reference evidence="9" key="1">
    <citation type="submission" date="2022-04" db="EMBL/GenBank/DDBJ databases">
        <title>A functionally conserved STORR gene fusion in Papaver species that diverged 16.8 million years ago.</title>
        <authorList>
            <person name="Catania T."/>
        </authorList>
    </citation>
    <scope>NUCLEOTIDE SEQUENCE</scope>
    <source>
        <strain evidence="9">S-188037</strain>
    </source>
</reference>
<dbReference type="Proteomes" id="UP001202328">
    <property type="component" value="Unassembled WGS sequence"/>
</dbReference>
<evidence type="ECO:0000256" key="1">
    <source>
        <dbReference type="ARBA" id="ARBA00009636"/>
    </source>
</evidence>
<dbReference type="Gene3D" id="3.30.1330.20">
    <property type="entry name" value="Tubulin/FtsZ, C-terminal domain"/>
    <property type="match status" value="1"/>
</dbReference>
<organism evidence="9 10">
    <name type="scientific">Papaver atlanticum</name>
    <dbReference type="NCBI Taxonomy" id="357466"/>
    <lineage>
        <taxon>Eukaryota</taxon>
        <taxon>Viridiplantae</taxon>
        <taxon>Streptophyta</taxon>
        <taxon>Embryophyta</taxon>
        <taxon>Tracheophyta</taxon>
        <taxon>Spermatophyta</taxon>
        <taxon>Magnoliopsida</taxon>
        <taxon>Ranunculales</taxon>
        <taxon>Papaveraceae</taxon>
        <taxon>Papaveroideae</taxon>
        <taxon>Papaver</taxon>
    </lineage>
</organism>
<keyword evidence="2" id="KW-0493">Microtubule</keyword>
<dbReference type="GO" id="GO:0005200">
    <property type="term" value="F:structural constituent of cytoskeleton"/>
    <property type="evidence" value="ECO:0007669"/>
    <property type="project" value="InterPro"/>
</dbReference>
<dbReference type="InterPro" id="IPR002452">
    <property type="entry name" value="Alpha_tubulin"/>
</dbReference>
<keyword evidence="5" id="KW-0342">GTP-binding</keyword>
<dbReference type="InterPro" id="IPR000217">
    <property type="entry name" value="Tubulin"/>
</dbReference>
<comment type="catalytic activity">
    <reaction evidence="6">
        <text>GTP + H2O = GDP + phosphate + H(+)</text>
        <dbReference type="Rhea" id="RHEA:19669"/>
        <dbReference type="ChEBI" id="CHEBI:15377"/>
        <dbReference type="ChEBI" id="CHEBI:15378"/>
        <dbReference type="ChEBI" id="CHEBI:37565"/>
        <dbReference type="ChEBI" id="CHEBI:43474"/>
        <dbReference type="ChEBI" id="CHEBI:58189"/>
    </reaction>
    <physiologicalReaction direction="left-to-right" evidence="6">
        <dbReference type="Rhea" id="RHEA:19670"/>
    </physiologicalReaction>
</comment>
<proteinExistence type="inferred from homology"/>
<dbReference type="GO" id="GO:0005874">
    <property type="term" value="C:microtubule"/>
    <property type="evidence" value="ECO:0007669"/>
    <property type="project" value="UniProtKB-KW"/>
</dbReference>
<dbReference type="GO" id="GO:0007017">
    <property type="term" value="P:microtubule-based process"/>
    <property type="evidence" value="ECO:0007669"/>
    <property type="project" value="InterPro"/>
</dbReference>
<dbReference type="Pfam" id="PF03953">
    <property type="entry name" value="Tubulin_C"/>
    <property type="match status" value="1"/>
</dbReference>
<evidence type="ECO:0000256" key="6">
    <source>
        <dbReference type="ARBA" id="ARBA00049117"/>
    </source>
</evidence>